<comment type="similarity">
    <text evidence="11">Belongs to the protein kinase superfamily. Ser/Thr protein kinase family. CDPK subfamily.</text>
</comment>
<evidence type="ECO:0000256" key="11">
    <source>
        <dbReference type="ARBA" id="ARBA00024334"/>
    </source>
</evidence>
<dbReference type="PANTHER" id="PTHR24347">
    <property type="entry name" value="SERINE/THREONINE-PROTEIN KINASE"/>
    <property type="match status" value="1"/>
</dbReference>
<dbReference type="InterPro" id="IPR000719">
    <property type="entry name" value="Prot_kinase_dom"/>
</dbReference>
<dbReference type="InterPro" id="IPR008271">
    <property type="entry name" value="Ser/Thr_kinase_AS"/>
</dbReference>
<sequence>MSTYHKGEKISDYYKIEEELGRGSFAIVRSAINKKTGEKVAIKIIDRQSLEEEDEIALQTEVDILSQIDHPNVVKLYEIFDDKDCMYLVLELMTGGELFDRIVEKEHYSEMEAAETIKPIVDAIRYCHNMGIIHRDLKPENLLYGSRDQASIIKIADFGLARFLQGELATTACGTPGYVAPEILEGRGYGKEVDYWSIGVILYILQVLNNPIQIYQFITCRLCGFPPFYDENNQKLFDTIKNVQFDFPSPYWDDVSEVAKDLIKSLLVKEPSLRLNAEQLLSHPWIIGDGTPRKQLPNVTQQIKEFNTRRRFKVSDHFIQPTIFQIKIQTNGFKSQFQLQRATYLVMAANRFSNILKLK</sequence>
<keyword evidence="9" id="KW-0106">Calcium</keyword>
<dbReference type="GO" id="GO:0046872">
    <property type="term" value="F:metal ion binding"/>
    <property type="evidence" value="ECO:0007669"/>
    <property type="project" value="UniProtKB-KW"/>
</dbReference>
<dbReference type="EC" id="2.7.11.1" evidence="2"/>
<keyword evidence="3 15" id="KW-0723">Serine/threonine-protein kinase</keyword>
<dbReference type="PROSITE" id="PS00108">
    <property type="entry name" value="PROTEIN_KINASE_ST"/>
    <property type="match status" value="1"/>
</dbReference>
<dbReference type="InParanoid" id="A0A078B1Q7"/>
<evidence type="ECO:0000313" key="17">
    <source>
        <dbReference type="EMBL" id="CDW88495.1"/>
    </source>
</evidence>
<name>A0A078B1Q7_STYLE</name>
<accession>A0A078B1Q7</accession>
<evidence type="ECO:0000256" key="8">
    <source>
        <dbReference type="ARBA" id="ARBA00022777"/>
    </source>
</evidence>
<evidence type="ECO:0000256" key="2">
    <source>
        <dbReference type="ARBA" id="ARBA00012513"/>
    </source>
</evidence>
<reference evidence="17 18" key="1">
    <citation type="submission" date="2014-06" db="EMBL/GenBank/DDBJ databases">
        <authorList>
            <person name="Swart Estienne"/>
        </authorList>
    </citation>
    <scope>NUCLEOTIDE SEQUENCE [LARGE SCALE GENOMIC DNA]</scope>
    <source>
        <strain evidence="17 18">130c</strain>
    </source>
</reference>
<protein>
    <recommendedName>
        <fullName evidence="2">non-specific serine/threonine protein kinase</fullName>
        <ecNumber evidence="2">2.7.11.1</ecNumber>
    </recommendedName>
</protein>
<evidence type="ECO:0000256" key="14">
    <source>
        <dbReference type="PROSITE-ProRule" id="PRU10141"/>
    </source>
</evidence>
<organism evidence="17 18">
    <name type="scientific">Stylonychia lemnae</name>
    <name type="common">Ciliate</name>
    <dbReference type="NCBI Taxonomy" id="5949"/>
    <lineage>
        <taxon>Eukaryota</taxon>
        <taxon>Sar</taxon>
        <taxon>Alveolata</taxon>
        <taxon>Ciliophora</taxon>
        <taxon>Intramacronucleata</taxon>
        <taxon>Spirotrichea</taxon>
        <taxon>Stichotrichia</taxon>
        <taxon>Sporadotrichida</taxon>
        <taxon>Oxytrichidae</taxon>
        <taxon>Stylonychinae</taxon>
        <taxon>Stylonychia</taxon>
    </lineage>
</organism>
<keyword evidence="6" id="KW-0677">Repeat</keyword>
<evidence type="ECO:0000256" key="7">
    <source>
        <dbReference type="ARBA" id="ARBA00022741"/>
    </source>
</evidence>
<dbReference type="OMA" id="RPKVQPC"/>
<gene>
    <name evidence="17" type="primary">Contig1101.g1195</name>
    <name evidence="17" type="ORF">STYLEM_17616</name>
</gene>
<evidence type="ECO:0000256" key="6">
    <source>
        <dbReference type="ARBA" id="ARBA00022737"/>
    </source>
</evidence>
<evidence type="ECO:0000256" key="5">
    <source>
        <dbReference type="ARBA" id="ARBA00022723"/>
    </source>
</evidence>
<keyword evidence="4" id="KW-0808">Transferase</keyword>
<dbReference type="PROSITE" id="PS00107">
    <property type="entry name" value="PROTEIN_KINASE_ATP"/>
    <property type="match status" value="1"/>
</dbReference>
<feature type="domain" description="Protein kinase" evidence="16">
    <location>
        <begin position="14"/>
        <end position="286"/>
    </location>
</feature>
<dbReference type="GO" id="GO:0005524">
    <property type="term" value="F:ATP binding"/>
    <property type="evidence" value="ECO:0007669"/>
    <property type="project" value="UniProtKB-UniRule"/>
</dbReference>
<dbReference type="SUPFAM" id="SSF56112">
    <property type="entry name" value="Protein kinase-like (PK-like)"/>
    <property type="match status" value="1"/>
</dbReference>
<evidence type="ECO:0000256" key="3">
    <source>
        <dbReference type="ARBA" id="ARBA00022527"/>
    </source>
</evidence>
<proteinExistence type="inferred from homology"/>
<dbReference type="GO" id="GO:0004674">
    <property type="term" value="F:protein serine/threonine kinase activity"/>
    <property type="evidence" value="ECO:0007669"/>
    <property type="project" value="UniProtKB-KW"/>
</dbReference>
<feature type="binding site" evidence="14">
    <location>
        <position position="43"/>
    </location>
    <ligand>
        <name>ATP</name>
        <dbReference type="ChEBI" id="CHEBI:30616"/>
    </ligand>
</feature>
<dbReference type="OrthoDB" id="193931at2759"/>
<dbReference type="AlphaFoldDB" id="A0A078B1Q7"/>
<keyword evidence="7 14" id="KW-0547">Nucleotide-binding</keyword>
<dbReference type="InterPro" id="IPR011009">
    <property type="entry name" value="Kinase-like_dom_sf"/>
</dbReference>
<evidence type="ECO:0000256" key="1">
    <source>
        <dbReference type="ARBA" id="ARBA00001946"/>
    </source>
</evidence>
<dbReference type="InterPro" id="IPR017441">
    <property type="entry name" value="Protein_kinase_ATP_BS"/>
</dbReference>
<dbReference type="Gene3D" id="3.30.200.20">
    <property type="entry name" value="Phosphorylase Kinase, domain 1"/>
    <property type="match status" value="1"/>
</dbReference>
<dbReference type="Pfam" id="PF00069">
    <property type="entry name" value="Pkinase"/>
    <property type="match status" value="1"/>
</dbReference>
<dbReference type="SMART" id="SM00220">
    <property type="entry name" value="S_TKc"/>
    <property type="match status" value="1"/>
</dbReference>
<evidence type="ECO:0000313" key="18">
    <source>
        <dbReference type="Proteomes" id="UP000039865"/>
    </source>
</evidence>
<evidence type="ECO:0000256" key="12">
    <source>
        <dbReference type="ARBA" id="ARBA00047899"/>
    </source>
</evidence>
<evidence type="ECO:0000256" key="9">
    <source>
        <dbReference type="ARBA" id="ARBA00022837"/>
    </source>
</evidence>
<evidence type="ECO:0000256" key="15">
    <source>
        <dbReference type="RuleBase" id="RU000304"/>
    </source>
</evidence>
<keyword evidence="18" id="KW-1185">Reference proteome</keyword>
<dbReference type="FunFam" id="3.30.200.20:FF:000315">
    <property type="entry name" value="Calcium-dependent protein kinase 3"/>
    <property type="match status" value="1"/>
</dbReference>
<dbReference type="Gene3D" id="1.10.510.10">
    <property type="entry name" value="Transferase(Phosphotransferase) domain 1"/>
    <property type="match status" value="1"/>
</dbReference>
<dbReference type="EMBL" id="CCKQ01016623">
    <property type="protein sequence ID" value="CDW88495.1"/>
    <property type="molecule type" value="Genomic_DNA"/>
</dbReference>
<comment type="catalytic activity">
    <reaction evidence="12">
        <text>L-threonyl-[protein] + ATP = O-phospho-L-threonyl-[protein] + ADP + H(+)</text>
        <dbReference type="Rhea" id="RHEA:46608"/>
        <dbReference type="Rhea" id="RHEA-COMP:11060"/>
        <dbReference type="Rhea" id="RHEA-COMP:11605"/>
        <dbReference type="ChEBI" id="CHEBI:15378"/>
        <dbReference type="ChEBI" id="CHEBI:30013"/>
        <dbReference type="ChEBI" id="CHEBI:30616"/>
        <dbReference type="ChEBI" id="CHEBI:61977"/>
        <dbReference type="ChEBI" id="CHEBI:456216"/>
        <dbReference type="EC" id="2.7.11.1"/>
    </reaction>
</comment>
<evidence type="ECO:0000256" key="10">
    <source>
        <dbReference type="ARBA" id="ARBA00022840"/>
    </source>
</evidence>
<dbReference type="FunFam" id="1.10.510.10:FF:000026">
    <property type="entry name" value="Calcium/calmodulin-dependent protein kinase type 1"/>
    <property type="match status" value="1"/>
</dbReference>
<keyword evidence="8 17" id="KW-0418">Kinase</keyword>
<comment type="catalytic activity">
    <reaction evidence="13">
        <text>L-seryl-[protein] + ATP = O-phospho-L-seryl-[protein] + ADP + H(+)</text>
        <dbReference type="Rhea" id="RHEA:17989"/>
        <dbReference type="Rhea" id="RHEA-COMP:9863"/>
        <dbReference type="Rhea" id="RHEA-COMP:11604"/>
        <dbReference type="ChEBI" id="CHEBI:15378"/>
        <dbReference type="ChEBI" id="CHEBI:29999"/>
        <dbReference type="ChEBI" id="CHEBI:30616"/>
        <dbReference type="ChEBI" id="CHEBI:83421"/>
        <dbReference type="ChEBI" id="CHEBI:456216"/>
        <dbReference type="EC" id="2.7.11.1"/>
    </reaction>
</comment>
<evidence type="ECO:0000256" key="13">
    <source>
        <dbReference type="ARBA" id="ARBA00048679"/>
    </source>
</evidence>
<keyword evidence="10 14" id="KW-0067">ATP-binding</keyword>
<dbReference type="CDD" id="cd05117">
    <property type="entry name" value="STKc_CAMK"/>
    <property type="match status" value="1"/>
</dbReference>
<evidence type="ECO:0000259" key="16">
    <source>
        <dbReference type="PROSITE" id="PS50011"/>
    </source>
</evidence>
<dbReference type="PROSITE" id="PS50011">
    <property type="entry name" value="PROTEIN_KINASE_DOM"/>
    <property type="match status" value="1"/>
</dbReference>
<keyword evidence="5" id="KW-0479">Metal-binding</keyword>
<comment type="cofactor">
    <cofactor evidence="1">
        <name>Mg(2+)</name>
        <dbReference type="ChEBI" id="CHEBI:18420"/>
    </cofactor>
</comment>
<dbReference type="Proteomes" id="UP000039865">
    <property type="component" value="Unassembled WGS sequence"/>
</dbReference>
<evidence type="ECO:0000256" key="4">
    <source>
        <dbReference type="ARBA" id="ARBA00022679"/>
    </source>
</evidence>